<dbReference type="PANTHER" id="PTHR43162">
    <property type="match status" value="1"/>
</dbReference>
<dbReference type="InterPro" id="IPR016040">
    <property type="entry name" value="NAD(P)-bd_dom"/>
</dbReference>
<dbReference type="OrthoDB" id="339107at2"/>
<reference evidence="2 3" key="1">
    <citation type="submission" date="2019-03" db="EMBL/GenBank/DDBJ databases">
        <title>Genomic Encyclopedia of Type Strains, Phase IV (KMG-IV): sequencing the most valuable type-strain genomes for metagenomic binning, comparative biology and taxonomic classification.</title>
        <authorList>
            <person name="Goeker M."/>
        </authorList>
    </citation>
    <scope>NUCLEOTIDE SEQUENCE [LARGE SCALE GENOMIC DNA]</scope>
    <source>
        <strain evidence="2 3">DSM 28697</strain>
    </source>
</reference>
<dbReference type="PANTHER" id="PTHR43162:SF1">
    <property type="entry name" value="PRESTALK A DIFFERENTIATION PROTEIN A"/>
    <property type="match status" value="1"/>
</dbReference>
<dbReference type="Gene3D" id="3.90.25.10">
    <property type="entry name" value="UDP-galactose 4-epimerase, domain 1"/>
    <property type="match status" value="1"/>
</dbReference>
<sequence>MTIFVTGATGTVGRHIVDQLMEKGKEVRALTRNPDKAGFPIGVEVVKGDLMAPETFKEALHGVAAMYLLTSSDQVGNYLETNAEVVALAEEAGVQKVCLLTVYGDGEVEQAIKNSTMKWTFVQPVGFMWNAVDNWQEAIRNGKPVRELDGDVRGAIIHEADIAAVFVATLLEEGYHGQLYTLTGPEALSVHDQLDILGKALETKIPFETISLDEAKKRWQEEGYDDESIEFFIQMSTNPPEMGYTVLSTVENITGRPARTFADWASENHHLFR</sequence>
<dbReference type="InterPro" id="IPR051604">
    <property type="entry name" value="Ergot_Alk_Oxidoreductase"/>
</dbReference>
<dbReference type="InterPro" id="IPR036291">
    <property type="entry name" value="NAD(P)-bd_dom_sf"/>
</dbReference>
<gene>
    <name evidence="2" type="ORF">EV213_10560</name>
</gene>
<feature type="domain" description="NAD(P)-binding" evidence="1">
    <location>
        <begin position="7"/>
        <end position="104"/>
    </location>
</feature>
<name>A0A4R6UCA6_9BACI</name>
<keyword evidence="3" id="KW-1185">Reference proteome</keyword>
<evidence type="ECO:0000313" key="3">
    <source>
        <dbReference type="Proteomes" id="UP000295632"/>
    </source>
</evidence>
<dbReference type="Pfam" id="PF13460">
    <property type="entry name" value="NAD_binding_10"/>
    <property type="match status" value="1"/>
</dbReference>
<dbReference type="Proteomes" id="UP000295632">
    <property type="component" value="Unassembled WGS sequence"/>
</dbReference>
<dbReference type="EMBL" id="SNYJ01000005">
    <property type="protein sequence ID" value="TDQ40714.1"/>
    <property type="molecule type" value="Genomic_DNA"/>
</dbReference>
<dbReference type="AlphaFoldDB" id="A0A4R6UCA6"/>
<evidence type="ECO:0000259" key="1">
    <source>
        <dbReference type="Pfam" id="PF13460"/>
    </source>
</evidence>
<accession>A0A4R6UCA6</accession>
<protein>
    <submittedName>
        <fullName evidence="2">Uncharacterized protein YbjT (DUF2867 family)</fullName>
    </submittedName>
</protein>
<evidence type="ECO:0000313" key="2">
    <source>
        <dbReference type="EMBL" id="TDQ40714.1"/>
    </source>
</evidence>
<dbReference type="SUPFAM" id="SSF51735">
    <property type="entry name" value="NAD(P)-binding Rossmann-fold domains"/>
    <property type="match status" value="1"/>
</dbReference>
<proteinExistence type="predicted"/>
<comment type="caution">
    <text evidence="2">The sequence shown here is derived from an EMBL/GenBank/DDBJ whole genome shotgun (WGS) entry which is preliminary data.</text>
</comment>
<dbReference type="Gene3D" id="3.40.50.720">
    <property type="entry name" value="NAD(P)-binding Rossmann-like Domain"/>
    <property type="match status" value="1"/>
</dbReference>
<organism evidence="2 3">
    <name type="scientific">Aureibacillus halotolerans</name>
    <dbReference type="NCBI Taxonomy" id="1508390"/>
    <lineage>
        <taxon>Bacteria</taxon>
        <taxon>Bacillati</taxon>
        <taxon>Bacillota</taxon>
        <taxon>Bacilli</taxon>
        <taxon>Bacillales</taxon>
        <taxon>Bacillaceae</taxon>
        <taxon>Aureibacillus</taxon>
    </lineage>
</organism>